<comment type="caution">
    <text evidence="2">The sequence shown here is derived from an EMBL/GenBank/DDBJ whole genome shotgun (WGS) entry which is preliminary data.</text>
</comment>
<dbReference type="Proteomes" id="UP000054524">
    <property type="component" value="Unassembled WGS sequence"/>
</dbReference>
<evidence type="ECO:0000313" key="2">
    <source>
        <dbReference type="EMBL" id="KFG25096.1"/>
    </source>
</evidence>
<protein>
    <recommendedName>
        <fullName evidence="4">SLC26A/SulP transporter domain-containing protein</fullName>
    </recommendedName>
</protein>
<sequence length="451" mass="48444">MVYNAEQGKLPEYTRAFARKAKSLLYKCPVVFFGAVLYLMYVMTVGEKMFSCTGSFPGAEVHTASAILFVAASCVSQVLFFALSSYTSGVISSPISESFRYVQSMHESLAAGLPVERVFTNLFVCLALSVLLTSAGFFLMYILRAERMINRIPSGLSMALFISIGFLCVSYANERVCAVSSAAGVYWQAVLAFNAVGVAVTLLCKVCKKRCPAVARYSVLWAGVLLTAVFYVWALIKGETTASLLNKGWLASDPRKEVVLAVPRMALPHIDLRAVLWEIPSIGKIAAMNLMQFPINFPPAKAQTGKSARARKELLANGVCNAVTSLFGCSVQVLPSSTIAVYESGSRHMADTLLFTAALIGSLAAGHRLLLYVPFAVFDMLFLCLGLNIVLQSGLDAFAEGWGVFAGAVCVSVVSTATGSVLCGAAMGALLYAGKYMYTQHSRVCFSPCEV</sequence>
<dbReference type="GeneID" id="77677391"/>
<feature type="transmembrane region" description="Helical" evidence="1">
    <location>
        <begin position="371"/>
        <end position="391"/>
    </location>
</feature>
<keyword evidence="1" id="KW-0812">Transmembrane</keyword>
<keyword evidence="1" id="KW-0472">Membrane</keyword>
<keyword evidence="3" id="KW-1185">Reference proteome</keyword>
<evidence type="ECO:0000313" key="3">
    <source>
        <dbReference type="Proteomes" id="UP000054524"/>
    </source>
</evidence>
<gene>
    <name evidence="2" type="ORF">NESG_02418</name>
</gene>
<accession>A0A086IYX8</accession>
<evidence type="ECO:0000256" key="1">
    <source>
        <dbReference type="SAM" id="Phobius"/>
    </source>
</evidence>
<name>A0A086IYX8_NEMA1</name>
<dbReference type="AlphaFoldDB" id="A0A086IYX8"/>
<dbReference type="RefSeq" id="XP_052903651.1">
    <property type="nucleotide sequence ID" value="XM_053050022.1"/>
</dbReference>
<proteinExistence type="predicted"/>
<feature type="transmembrane region" description="Helical" evidence="1">
    <location>
        <begin position="155"/>
        <end position="173"/>
    </location>
</feature>
<dbReference type="EMBL" id="AKIJ01000007">
    <property type="protein sequence ID" value="KFG25096.1"/>
    <property type="molecule type" value="Genomic_DNA"/>
</dbReference>
<feature type="transmembrane region" description="Helical" evidence="1">
    <location>
        <begin position="185"/>
        <end position="207"/>
    </location>
</feature>
<feature type="transmembrane region" description="Helical" evidence="1">
    <location>
        <begin position="219"/>
        <end position="236"/>
    </location>
</feature>
<keyword evidence="1" id="KW-1133">Transmembrane helix</keyword>
<feature type="transmembrane region" description="Helical" evidence="1">
    <location>
        <begin position="24"/>
        <end position="43"/>
    </location>
</feature>
<feature type="transmembrane region" description="Helical" evidence="1">
    <location>
        <begin position="64"/>
        <end position="83"/>
    </location>
</feature>
<evidence type="ECO:0008006" key="4">
    <source>
        <dbReference type="Google" id="ProtNLM"/>
    </source>
</evidence>
<reference evidence="2 3" key="1">
    <citation type="journal article" date="2014" name="Genome Announc.">
        <title>Genome Sequence of the Microsporidian Species Nematocida sp1 Strain ERTm6 (ATCC PRA-372).</title>
        <authorList>
            <person name="Bakowski M.A."/>
            <person name="Priest M."/>
            <person name="Young S."/>
            <person name="Cuomo C.A."/>
            <person name="Troemel E.R."/>
        </authorList>
    </citation>
    <scope>NUCLEOTIDE SEQUENCE [LARGE SCALE GENOMIC DNA]</scope>
    <source>
        <strain evidence="2 3">ERTm6</strain>
    </source>
</reference>
<feature type="transmembrane region" description="Helical" evidence="1">
    <location>
        <begin position="403"/>
        <end position="433"/>
    </location>
</feature>
<feature type="transmembrane region" description="Helical" evidence="1">
    <location>
        <begin position="118"/>
        <end position="143"/>
    </location>
</feature>
<organism evidence="2 3">
    <name type="scientific">Nematocida ausubeli (strain ATCC PRA-371 / ERTm2)</name>
    <name type="common">Nematode killer fungus</name>
    <dbReference type="NCBI Taxonomy" id="1913371"/>
    <lineage>
        <taxon>Eukaryota</taxon>
        <taxon>Fungi</taxon>
        <taxon>Fungi incertae sedis</taxon>
        <taxon>Microsporidia</taxon>
        <taxon>Nematocida</taxon>
    </lineage>
</organism>
<dbReference type="HOGENOM" id="CLU_049063_0_0_1"/>